<accession>A0A7X6BH20</accession>
<dbReference type="EMBL" id="JAATJC010000001">
    <property type="protein sequence ID" value="NJC06488.1"/>
    <property type="molecule type" value="Genomic_DNA"/>
</dbReference>
<evidence type="ECO:0000313" key="2">
    <source>
        <dbReference type="Proteomes" id="UP000558192"/>
    </source>
</evidence>
<gene>
    <name evidence="1" type="ORF">GGQ97_002281</name>
</gene>
<organism evidence="1 2">
    <name type="scientific">Sphingomonas kaistensis</name>
    <dbReference type="NCBI Taxonomy" id="298708"/>
    <lineage>
        <taxon>Bacteria</taxon>
        <taxon>Pseudomonadati</taxon>
        <taxon>Pseudomonadota</taxon>
        <taxon>Alphaproteobacteria</taxon>
        <taxon>Sphingomonadales</taxon>
        <taxon>Sphingomonadaceae</taxon>
        <taxon>Sphingomonas</taxon>
    </lineage>
</organism>
<proteinExistence type="predicted"/>
<dbReference type="Proteomes" id="UP000558192">
    <property type="component" value="Unassembled WGS sequence"/>
</dbReference>
<comment type="caution">
    <text evidence="1">The sequence shown here is derived from an EMBL/GenBank/DDBJ whole genome shotgun (WGS) entry which is preliminary data.</text>
</comment>
<evidence type="ECO:0000313" key="1">
    <source>
        <dbReference type="EMBL" id="NJC06488.1"/>
    </source>
</evidence>
<dbReference type="AlphaFoldDB" id="A0A7X6BH20"/>
<reference evidence="1 2" key="1">
    <citation type="submission" date="2020-03" db="EMBL/GenBank/DDBJ databases">
        <title>Genomic Encyclopedia of Type Strains, Phase IV (KMG-IV): sequencing the most valuable type-strain genomes for metagenomic binning, comparative biology and taxonomic classification.</title>
        <authorList>
            <person name="Goeker M."/>
        </authorList>
    </citation>
    <scope>NUCLEOTIDE SEQUENCE [LARGE SCALE GENOMIC DNA]</scope>
    <source>
        <strain evidence="1 2">DSM 16846</strain>
    </source>
</reference>
<keyword evidence="2" id="KW-1185">Reference proteome</keyword>
<protein>
    <submittedName>
        <fullName evidence="1">Uncharacterized protein</fullName>
    </submittedName>
</protein>
<name>A0A7X6BH20_9SPHN</name>
<dbReference type="RefSeq" id="WP_168069726.1">
    <property type="nucleotide sequence ID" value="NZ_JAATJC010000001.1"/>
</dbReference>
<sequence length="144" mass="15420">MLIPILAALQAAATPVPQSASQPAPADWRTRPITAGSWTWRNAPDSSEALFSDSRGIQLVIRCTRSTRRVSFSRTGVVPAAPIRVATTSSERQLGPGNMVLATDPLLDAIAFSRGRLWVDARGAMPLILRSAAEPARAVEDCRS</sequence>